<dbReference type="InterPro" id="IPR001865">
    <property type="entry name" value="Ribosomal_uS2"/>
</dbReference>
<dbReference type="PANTHER" id="PTHR12534:SF0">
    <property type="entry name" value="SMALL RIBOSOMAL SUBUNIT PROTEIN US2M"/>
    <property type="match status" value="1"/>
</dbReference>
<dbReference type="InterPro" id="IPR005706">
    <property type="entry name" value="Ribosomal_uS2_bac/mit/plastid"/>
</dbReference>
<keyword evidence="3 5" id="KW-0687">Ribonucleoprotein</keyword>
<dbReference type="PROSITE" id="PS00962">
    <property type="entry name" value="RIBOSOMAL_S2_1"/>
    <property type="match status" value="1"/>
</dbReference>
<feature type="compositionally biased region" description="Low complexity" evidence="6">
    <location>
        <begin position="290"/>
        <end position="320"/>
    </location>
</feature>
<keyword evidence="2 5" id="KW-0689">Ribosomal protein</keyword>
<dbReference type="InterPro" id="IPR023591">
    <property type="entry name" value="Ribosomal_uS2_flav_dom_sf"/>
</dbReference>
<comment type="similarity">
    <text evidence="1 5">Belongs to the universal ribosomal protein uS2 family.</text>
</comment>
<dbReference type="AlphaFoldDB" id="A0A5J6L4C7"/>
<dbReference type="Gene3D" id="1.10.287.610">
    <property type="entry name" value="Helix hairpin bin"/>
    <property type="match status" value="1"/>
</dbReference>
<evidence type="ECO:0000256" key="1">
    <source>
        <dbReference type="ARBA" id="ARBA00006242"/>
    </source>
</evidence>
<dbReference type="Pfam" id="PF00318">
    <property type="entry name" value="Ribosomal_S2"/>
    <property type="match status" value="1"/>
</dbReference>
<evidence type="ECO:0000256" key="6">
    <source>
        <dbReference type="SAM" id="MobiDB-lite"/>
    </source>
</evidence>
<evidence type="ECO:0000256" key="5">
    <source>
        <dbReference type="HAMAP-Rule" id="MF_00291"/>
    </source>
</evidence>
<dbReference type="PANTHER" id="PTHR12534">
    <property type="entry name" value="30S RIBOSOMAL PROTEIN S2 PROKARYOTIC AND ORGANELLAR"/>
    <property type="match status" value="1"/>
</dbReference>
<dbReference type="Proteomes" id="UP000325516">
    <property type="component" value="Chromosome"/>
</dbReference>
<dbReference type="GO" id="GO:0006412">
    <property type="term" value="P:translation"/>
    <property type="evidence" value="ECO:0007669"/>
    <property type="project" value="UniProtKB-UniRule"/>
</dbReference>
<name>A0A5J6L4C7_9MICO</name>
<dbReference type="KEGG" id="mlz:F6J85_09910"/>
<dbReference type="SUPFAM" id="SSF52313">
    <property type="entry name" value="Ribosomal protein S2"/>
    <property type="match status" value="1"/>
</dbReference>
<accession>A0A5J6L4C7</accession>
<keyword evidence="8" id="KW-1185">Reference proteome</keyword>
<dbReference type="RefSeq" id="WP_150924843.1">
    <property type="nucleotide sequence ID" value="NZ_CP044232.1"/>
</dbReference>
<evidence type="ECO:0000313" key="8">
    <source>
        <dbReference type="Proteomes" id="UP000325516"/>
    </source>
</evidence>
<feature type="region of interest" description="Disordered" evidence="6">
    <location>
        <begin position="251"/>
        <end position="320"/>
    </location>
</feature>
<proteinExistence type="inferred from homology"/>
<gene>
    <name evidence="5 7" type="primary">rpsB</name>
    <name evidence="7" type="ORF">F6J85_09910</name>
</gene>
<dbReference type="GO" id="GO:0003735">
    <property type="term" value="F:structural constituent of ribosome"/>
    <property type="evidence" value="ECO:0007669"/>
    <property type="project" value="InterPro"/>
</dbReference>
<dbReference type="EMBL" id="CP044232">
    <property type="protein sequence ID" value="QEW03384.1"/>
    <property type="molecule type" value="Genomic_DNA"/>
</dbReference>
<evidence type="ECO:0000256" key="2">
    <source>
        <dbReference type="ARBA" id="ARBA00022980"/>
    </source>
</evidence>
<organism evidence="7 8">
    <name type="scientific">Microbacterium lushaniae</name>
    <dbReference type="NCBI Taxonomy" id="2614639"/>
    <lineage>
        <taxon>Bacteria</taxon>
        <taxon>Bacillati</taxon>
        <taxon>Actinomycetota</taxon>
        <taxon>Actinomycetes</taxon>
        <taxon>Micrococcales</taxon>
        <taxon>Microbacteriaceae</taxon>
        <taxon>Microbacterium</taxon>
    </lineage>
</organism>
<dbReference type="NCBIfam" id="TIGR01011">
    <property type="entry name" value="rpsB_bact"/>
    <property type="match status" value="1"/>
</dbReference>
<sequence>MAVVTIRQLLDSGVHFGHQTRRWNPKVKRFILTERSGIHIIDLQQSLSYIDKAYEFVKETVAHGGTILFVGTKKQAQEVLAEQATRVGQPFVNQRWLGGLLTNFQTISKRLARMKELEELDYETPANSGFTKKELLLKKRELDKLHKSLGGIRNLQKTPSAIWVVDAKREHLAVDEAKKLGIPVIGILDTNADPDEFQYPIPGNDDAIRSVSLLTRIIADAAAEGLIQRHQPAGEATEVAAEPLTEWERELLEQGAPSQSSAETEKVADVAEATAEASELVADEQAIEGEAATESAADAEAAAAADQNTDEAASAESAEK</sequence>
<evidence type="ECO:0000256" key="3">
    <source>
        <dbReference type="ARBA" id="ARBA00023274"/>
    </source>
</evidence>
<evidence type="ECO:0000313" key="7">
    <source>
        <dbReference type="EMBL" id="QEW03384.1"/>
    </source>
</evidence>
<dbReference type="Gene3D" id="3.40.50.10490">
    <property type="entry name" value="Glucose-6-phosphate isomerase like protein, domain 1"/>
    <property type="match status" value="1"/>
</dbReference>
<dbReference type="HAMAP" id="MF_00291_B">
    <property type="entry name" value="Ribosomal_uS2_B"/>
    <property type="match status" value="1"/>
</dbReference>
<dbReference type="InterPro" id="IPR018130">
    <property type="entry name" value="Ribosomal_uS2_CS"/>
</dbReference>
<reference evidence="8" key="1">
    <citation type="submission" date="2019-09" db="EMBL/GenBank/DDBJ databases">
        <title>Mumia zhuanghuii sp. nov. isolated from the intestinal contents of plateau pika (Ochotona curzoniae) in the Qinghai-Tibet plateau of China.</title>
        <authorList>
            <person name="Tian Z."/>
        </authorList>
    </citation>
    <scope>NUCLEOTIDE SEQUENCE [LARGE SCALE GENOMIC DNA]</scope>
    <source>
        <strain evidence="8">L-031</strain>
    </source>
</reference>
<evidence type="ECO:0000256" key="4">
    <source>
        <dbReference type="ARBA" id="ARBA00035256"/>
    </source>
</evidence>
<dbReference type="PRINTS" id="PR00395">
    <property type="entry name" value="RIBOSOMALS2"/>
</dbReference>
<protein>
    <recommendedName>
        <fullName evidence="4 5">Small ribosomal subunit protein uS2</fullName>
    </recommendedName>
</protein>
<dbReference type="CDD" id="cd01425">
    <property type="entry name" value="RPS2"/>
    <property type="match status" value="1"/>
</dbReference>
<dbReference type="GO" id="GO:0022627">
    <property type="term" value="C:cytosolic small ribosomal subunit"/>
    <property type="evidence" value="ECO:0007669"/>
    <property type="project" value="TreeGrafter"/>
</dbReference>